<feature type="compositionally biased region" description="Low complexity" evidence="2">
    <location>
        <begin position="178"/>
        <end position="190"/>
    </location>
</feature>
<proteinExistence type="predicted"/>
<dbReference type="PRINTS" id="PR00689">
    <property type="entry name" value="ACOABINDINGP"/>
</dbReference>
<comment type="caution">
    <text evidence="5">The sequence shown here is derived from an EMBL/GenBank/DDBJ whole genome shotgun (WGS) entry which is preliminary data.</text>
</comment>
<evidence type="ECO:0000313" key="5">
    <source>
        <dbReference type="EMBL" id="KAK6620165.1"/>
    </source>
</evidence>
<dbReference type="Pfam" id="PF00887">
    <property type="entry name" value="ACBP"/>
    <property type="match status" value="1"/>
</dbReference>
<feature type="region of interest" description="Disordered" evidence="2">
    <location>
        <begin position="147"/>
        <end position="201"/>
    </location>
</feature>
<evidence type="ECO:0000256" key="2">
    <source>
        <dbReference type="SAM" id="MobiDB-lite"/>
    </source>
</evidence>
<feature type="compositionally biased region" description="Polar residues" evidence="2">
    <location>
        <begin position="150"/>
        <end position="165"/>
    </location>
</feature>
<keyword evidence="3" id="KW-0812">Transmembrane</keyword>
<dbReference type="PANTHER" id="PTHR23310">
    <property type="entry name" value="ACYL-COA-BINDING PROTEIN, ACBP"/>
    <property type="match status" value="1"/>
</dbReference>
<feature type="compositionally biased region" description="Polar residues" evidence="2">
    <location>
        <begin position="257"/>
        <end position="268"/>
    </location>
</feature>
<evidence type="ECO:0000259" key="4">
    <source>
        <dbReference type="PROSITE" id="PS51228"/>
    </source>
</evidence>
<dbReference type="PROSITE" id="PS00880">
    <property type="entry name" value="ACB_1"/>
    <property type="match status" value="1"/>
</dbReference>
<dbReference type="InterPro" id="IPR000582">
    <property type="entry name" value="Acyl-CoA-binding_protein"/>
</dbReference>
<feature type="transmembrane region" description="Helical" evidence="3">
    <location>
        <begin position="404"/>
        <end position="422"/>
    </location>
</feature>
<dbReference type="PROSITE" id="PS51228">
    <property type="entry name" value="ACB_2"/>
    <property type="match status" value="1"/>
</dbReference>
<evidence type="ECO:0000313" key="6">
    <source>
        <dbReference type="Proteomes" id="UP001359485"/>
    </source>
</evidence>
<dbReference type="EMBL" id="JAWJWF010000048">
    <property type="protein sequence ID" value="KAK6620165.1"/>
    <property type="molecule type" value="Genomic_DNA"/>
</dbReference>
<dbReference type="InterPro" id="IPR035984">
    <property type="entry name" value="Acyl-CoA-binding_sf"/>
</dbReference>
<dbReference type="InterPro" id="IPR014352">
    <property type="entry name" value="FERM/acyl-CoA-bd_prot_sf"/>
</dbReference>
<keyword evidence="6" id="KW-1185">Reference proteome</keyword>
<dbReference type="InterPro" id="IPR022408">
    <property type="entry name" value="Acyl-CoA-binding_prot_CS"/>
</dbReference>
<dbReference type="Proteomes" id="UP001359485">
    <property type="component" value="Unassembled WGS sequence"/>
</dbReference>
<dbReference type="Gene3D" id="1.20.80.10">
    <property type="match status" value="1"/>
</dbReference>
<protein>
    <recommendedName>
        <fullName evidence="4">ACB domain-containing protein</fullName>
    </recommendedName>
</protein>
<feature type="region of interest" description="Disordered" evidence="2">
    <location>
        <begin position="241"/>
        <end position="309"/>
    </location>
</feature>
<reference evidence="5 6" key="1">
    <citation type="submission" date="2023-09" db="EMBL/GenBank/DDBJ databases">
        <title>Genomes of two closely related lineages of the louse Polyplax serrata with different host specificities.</title>
        <authorList>
            <person name="Martinu J."/>
            <person name="Tarabai H."/>
            <person name="Stefka J."/>
            <person name="Hypsa V."/>
        </authorList>
    </citation>
    <scope>NUCLEOTIDE SEQUENCE [LARGE SCALE GENOMIC DNA]</scope>
    <source>
        <strain evidence="5">98ZLc_SE</strain>
    </source>
</reference>
<keyword evidence="3" id="KW-0472">Membrane</keyword>
<keyword evidence="3" id="KW-1133">Transmembrane helix</keyword>
<dbReference type="SUPFAM" id="SSF47027">
    <property type="entry name" value="Acyl-CoA binding protein"/>
    <property type="match status" value="1"/>
</dbReference>
<gene>
    <name evidence="5" type="ORF">RUM44_006566</name>
</gene>
<evidence type="ECO:0000256" key="3">
    <source>
        <dbReference type="SAM" id="Phobius"/>
    </source>
</evidence>
<feature type="compositionally biased region" description="Basic and acidic residues" evidence="2">
    <location>
        <begin position="285"/>
        <end position="296"/>
    </location>
</feature>
<evidence type="ECO:0000256" key="1">
    <source>
        <dbReference type="ARBA" id="ARBA00023121"/>
    </source>
</evidence>
<name>A0ABR1AIF3_POLSC</name>
<sequence>MKEDDGSMKVGKKFDVKEVAPRCCTSFKDMRPPVFPLSCAYQPSHDLKLKFYAYFKQATEGPCSISKPSFWDIVGKTKYDAWHKLGNMTKVEAMENYVEELKKIVETMSYNDNIGMFLGSLGNFYDNVPVEDIEMLLGPVIDRVRASPGSPLQNSPLGSRETSPTRVPRHLVNKTNISSLETSPISSMSPSPQPPDTDDENEEFIDTVETTPNAIRKVYKNDATNGRNSDLFECNGSKEKCERNGKTPKMNGHVISTPRTINSTSVQNGKGGHTNGLSLNEDSEGPARTKSRERESPNVTKRRMVKQNGEIQTDLSEPLREAVLHLQKDLDRITARVRSLEVCMLSQPLAFQEVELCNSCDANLTTQIDEFEDCIQIPVKSLVEGEPTKDLNKSKLFPELSRKTLLFVVVWPFLAHFLMRFMQTKRIKNFKRVLEIIPVWN</sequence>
<accession>A0ABR1AIF3</accession>
<keyword evidence="1" id="KW-0446">Lipid-binding</keyword>
<organism evidence="5 6">
    <name type="scientific">Polyplax serrata</name>
    <name type="common">Common mouse louse</name>
    <dbReference type="NCBI Taxonomy" id="468196"/>
    <lineage>
        <taxon>Eukaryota</taxon>
        <taxon>Metazoa</taxon>
        <taxon>Ecdysozoa</taxon>
        <taxon>Arthropoda</taxon>
        <taxon>Hexapoda</taxon>
        <taxon>Insecta</taxon>
        <taxon>Pterygota</taxon>
        <taxon>Neoptera</taxon>
        <taxon>Paraneoptera</taxon>
        <taxon>Psocodea</taxon>
        <taxon>Troctomorpha</taxon>
        <taxon>Phthiraptera</taxon>
        <taxon>Anoplura</taxon>
        <taxon>Polyplacidae</taxon>
        <taxon>Polyplax</taxon>
    </lineage>
</organism>
<feature type="domain" description="ACB" evidence="4">
    <location>
        <begin position="1"/>
        <end position="110"/>
    </location>
</feature>
<dbReference type="PANTHER" id="PTHR23310:SF77">
    <property type="entry name" value="LD25952P"/>
    <property type="match status" value="1"/>
</dbReference>